<comment type="caution">
    <text evidence="1">The sequence shown here is derived from an EMBL/GenBank/DDBJ whole genome shotgun (WGS) entry which is preliminary data.</text>
</comment>
<dbReference type="OrthoDB" id="3871475at2"/>
<evidence type="ECO:0000313" key="2">
    <source>
        <dbReference type="Proteomes" id="UP000318416"/>
    </source>
</evidence>
<evidence type="ECO:0000313" key="1">
    <source>
        <dbReference type="EMBL" id="TWE16468.1"/>
    </source>
</evidence>
<sequence>MDLGARLALQEGCLDELLEALGLEWADSADPRIAAFAERQPHFPQYHRIGHKRQLVVQHVTGNRPLVEQHYDQLVRALVHDEDPSSPRWLAAALVQAVGRRRVQESLVRVMEEGTPYQRACAAGAWNWVQAPLEYATEEDLHAGRPTRASLAERDALADLEARYRAALDTGSR</sequence>
<dbReference type="RefSeq" id="WP_145788611.1">
    <property type="nucleotide sequence ID" value="NZ_BAAABR010000002.1"/>
</dbReference>
<organism evidence="1 2">
    <name type="scientific">Kitasatospora atroaurantiaca</name>
    <dbReference type="NCBI Taxonomy" id="285545"/>
    <lineage>
        <taxon>Bacteria</taxon>
        <taxon>Bacillati</taxon>
        <taxon>Actinomycetota</taxon>
        <taxon>Actinomycetes</taxon>
        <taxon>Kitasatosporales</taxon>
        <taxon>Streptomycetaceae</taxon>
        <taxon>Kitasatospora</taxon>
    </lineage>
</organism>
<dbReference type="AlphaFoldDB" id="A0A561ELI3"/>
<keyword evidence="2" id="KW-1185">Reference proteome</keyword>
<dbReference type="EMBL" id="VIVR01000001">
    <property type="protein sequence ID" value="TWE16468.1"/>
    <property type="molecule type" value="Genomic_DNA"/>
</dbReference>
<reference evidence="1 2" key="1">
    <citation type="submission" date="2019-06" db="EMBL/GenBank/DDBJ databases">
        <title>Sequencing the genomes of 1000 actinobacteria strains.</title>
        <authorList>
            <person name="Klenk H.-P."/>
        </authorList>
    </citation>
    <scope>NUCLEOTIDE SEQUENCE [LARGE SCALE GENOMIC DNA]</scope>
    <source>
        <strain evidence="1 2">DSM 41649</strain>
    </source>
</reference>
<dbReference type="Proteomes" id="UP000318416">
    <property type="component" value="Unassembled WGS sequence"/>
</dbReference>
<gene>
    <name evidence="1" type="ORF">FB465_1450</name>
</gene>
<accession>A0A561ELI3</accession>
<proteinExistence type="predicted"/>
<name>A0A561ELI3_9ACTN</name>
<protein>
    <submittedName>
        <fullName evidence="1">Uncharacterized protein</fullName>
    </submittedName>
</protein>